<evidence type="ECO:0000313" key="2">
    <source>
        <dbReference type="Proteomes" id="UP000092598"/>
    </source>
</evidence>
<proteinExistence type="predicted"/>
<dbReference type="OrthoDB" id="3678830at2"/>
<evidence type="ECO:0000313" key="1">
    <source>
        <dbReference type="EMBL" id="ANS64873.1"/>
    </source>
</evidence>
<accession>A0A1B1M8S3</accession>
<dbReference type="KEGG" id="sls:SLINC_2649"/>
<name>A0A1B1M8S3_STRLN</name>
<dbReference type="STRING" id="1915.SLINC_2649"/>
<gene>
    <name evidence="1" type="ORF">SLINC_2649</name>
</gene>
<sequence>MGVVDSQWWSQWWPWMAVWLGTAACLGVLLQYALARWRPWSGWRGDAPPVISGMCIYVNETWVKDIADMHGIPNTGEMAVAAKVATVRGLGMFARFGTAGGKAQHDETKERVVEYLEQNTPMKALSLIMDKLRARDWVVDADLATGRLDPNGTLARTLSAAADRSTASLTAVRSDFVLVTGLFTARRADGGGMVLRARYGPGELAAHVKITCKENWVREEFRVEDYAEGEFPATCLGRVRVWNPTTAELTLDPVSVFH</sequence>
<protein>
    <submittedName>
        <fullName evidence="1">Uncharacterized protein</fullName>
    </submittedName>
</protein>
<dbReference type="EMBL" id="CP016438">
    <property type="protein sequence ID" value="ANS64873.1"/>
    <property type="molecule type" value="Genomic_DNA"/>
</dbReference>
<dbReference type="Proteomes" id="UP000092598">
    <property type="component" value="Chromosome"/>
</dbReference>
<dbReference type="RefSeq" id="WP_152039031.1">
    <property type="nucleotide sequence ID" value="NZ_CP016438.1"/>
</dbReference>
<dbReference type="AlphaFoldDB" id="A0A1B1M8S3"/>
<organism evidence="1 2">
    <name type="scientific">Streptomyces lincolnensis</name>
    <dbReference type="NCBI Taxonomy" id="1915"/>
    <lineage>
        <taxon>Bacteria</taxon>
        <taxon>Bacillati</taxon>
        <taxon>Actinomycetota</taxon>
        <taxon>Actinomycetes</taxon>
        <taxon>Kitasatosporales</taxon>
        <taxon>Streptomycetaceae</taxon>
        <taxon>Streptomyces</taxon>
    </lineage>
</organism>
<reference evidence="1 2" key="1">
    <citation type="submission" date="2016-07" db="EMBL/GenBank/DDBJ databases">
        <title>Enhancement of antibiotic productionsby engineered nitrateutilization in actinobacteria.</title>
        <authorList>
            <person name="Meng S.C."/>
        </authorList>
    </citation>
    <scope>NUCLEOTIDE SEQUENCE [LARGE SCALE GENOMIC DNA]</scope>
    <source>
        <strain evidence="1 2">NRRL 2936</strain>
    </source>
</reference>
<keyword evidence="2" id="KW-1185">Reference proteome</keyword>